<evidence type="ECO:0000313" key="11">
    <source>
        <dbReference type="Proteomes" id="UP001329825"/>
    </source>
</evidence>
<evidence type="ECO:0000256" key="1">
    <source>
        <dbReference type="ARBA" id="ARBA00004141"/>
    </source>
</evidence>
<protein>
    <recommendedName>
        <fullName evidence="12">Phosphatidylinositol glycan, class C</fullName>
    </recommendedName>
</protein>
<accession>A0ABZ1CXL0</accession>
<dbReference type="RefSeq" id="XP_062790161.1">
    <property type="nucleotide sequence ID" value="XM_062934110.1"/>
</dbReference>
<dbReference type="PANTHER" id="PTHR12982:SF0">
    <property type="entry name" value="PHOSPHATIDYLINOSITOL N-ACETYLGLUCOSAMINYLTRANSFERASE SUBUNIT C"/>
    <property type="match status" value="1"/>
</dbReference>
<evidence type="ECO:0000256" key="8">
    <source>
        <dbReference type="SAM" id="MobiDB-lite"/>
    </source>
</evidence>
<evidence type="ECO:0000313" key="10">
    <source>
        <dbReference type="EMBL" id="WRT65421.1"/>
    </source>
</evidence>
<keyword evidence="6 9" id="KW-1133">Transmembrane helix</keyword>
<dbReference type="InterPro" id="IPR009450">
    <property type="entry name" value="Plno_GlcNAc_GPI2"/>
</dbReference>
<keyword evidence="4" id="KW-0337">GPI-anchor biosynthesis</keyword>
<comment type="pathway">
    <text evidence="2">Glycolipid biosynthesis; glycosylphosphatidylinositol-anchor biosynthesis.</text>
</comment>
<comment type="similarity">
    <text evidence="3">Belongs to the PIGC family.</text>
</comment>
<evidence type="ECO:0000256" key="3">
    <source>
        <dbReference type="ARBA" id="ARBA00008321"/>
    </source>
</evidence>
<reference evidence="10 11" key="1">
    <citation type="submission" date="2024-01" db="EMBL/GenBank/DDBJ databases">
        <title>Comparative genomics of Cryptococcus and Kwoniella reveals pathogenesis evolution and contrasting modes of karyotype evolution via chromosome fusion or intercentromeric recombination.</title>
        <authorList>
            <person name="Coelho M.A."/>
            <person name="David-Palma M."/>
            <person name="Shea T."/>
            <person name="Bowers K."/>
            <person name="McGinley-Smith S."/>
            <person name="Mohammad A.W."/>
            <person name="Gnirke A."/>
            <person name="Yurkov A.M."/>
            <person name="Nowrousian M."/>
            <person name="Sun S."/>
            <person name="Cuomo C.A."/>
            <person name="Heitman J."/>
        </authorList>
    </citation>
    <scope>NUCLEOTIDE SEQUENCE [LARGE SCALE GENOMIC DNA]</scope>
    <source>
        <strain evidence="10">CBS 11374</strain>
    </source>
</reference>
<keyword evidence="11" id="KW-1185">Reference proteome</keyword>
<keyword evidence="7 9" id="KW-0472">Membrane</keyword>
<dbReference type="Proteomes" id="UP001329825">
    <property type="component" value="Chromosome 3"/>
</dbReference>
<keyword evidence="5 9" id="KW-0812">Transmembrane</keyword>
<comment type="subcellular location">
    <subcellularLocation>
        <location evidence="1">Membrane</location>
        <topology evidence="1">Multi-pass membrane protein</topology>
    </subcellularLocation>
</comment>
<evidence type="ECO:0000256" key="9">
    <source>
        <dbReference type="SAM" id="Phobius"/>
    </source>
</evidence>
<organism evidence="10 11">
    <name type="scientific">Kwoniella shivajii</name>
    <dbReference type="NCBI Taxonomy" id="564305"/>
    <lineage>
        <taxon>Eukaryota</taxon>
        <taxon>Fungi</taxon>
        <taxon>Dikarya</taxon>
        <taxon>Basidiomycota</taxon>
        <taxon>Agaricomycotina</taxon>
        <taxon>Tremellomycetes</taxon>
        <taxon>Tremellales</taxon>
        <taxon>Cryptococcaceae</taxon>
        <taxon>Kwoniella</taxon>
    </lineage>
</organism>
<dbReference type="PIRSF" id="PIRSF016104">
    <property type="entry name" value="GPI2"/>
    <property type="match status" value="1"/>
</dbReference>
<evidence type="ECO:0000256" key="7">
    <source>
        <dbReference type="ARBA" id="ARBA00023136"/>
    </source>
</evidence>
<evidence type="ECO:0000256" key="6">
    <source>
        <dbReference type="ARBA" id="ARBA00022989"/>
    </source>
</evidence>
<feature type="compositionally biased region" description="Low complexity" evidence="8">
    <location>
        <begin position="1"/>
        <end position="12"/>
    </location>
</feature>
<dbReference type="PANTHER" id="PTHR12982">
    <property type="entry name" value="PHOSPHATIDYLINOSITOL GLYCAN, CLASS C"/>
    <property type="match status" value="1"/>
</dbReference>
<evidence type="ECO:0000256" key="2">
    <source>
        <dbReference type="ARBA" id="ARBA00004687"/>
    </source>
</evidence>
<name>A0ABZ1CXL0_9TREE</name>
<dbReference type="Pfam" id="PF06432">
    <property type="entry name" value="GPI2"/>
    <property type="match status" value="1"/>
</dbReference>
<evidence type="ECO:0000256" key="4">
    <source>
        <dbReference type="ARBA" id="ARBA00022502"/>
    </source>
</evidence>
<sequence length="369" mass="40352">MSRPPLLTSPLPALSPPIHPSKGSLKDELEWKRILWRQQPFPDNHVPPDFLAELDDLPPRPVPQLIPLLFAALPISLHLSVIALFLAIFYALLEGNVTPEEVIWKCVTFGLGGWAIHRWGWGVHRQHVKEGSIIPAPTPLRALILPPLLLSLLSPVLGTLTSATTSDSIWPLAGGLGFVHLLLADFRTGEDQRLKRKREKAQRMNLTHKRRGSIGVIEMEEGEEKSLTSSLSLTSALSASVVLASRLPSTSHVFSLVLLAVLLFAGWPPIAKGVRESGKAFSLVLTTSMATLAISLFPPGPSPTSPIFTLKGIDVIPTTPTIIFLISLSLVNIIGPLMLIYAWRWKTRRGGGWDIAVVKLRNRASRPPG</sequence>
<evidence type="ECO:0008006" key="12">
    <source>
        <dbReference type="Google" id="ProtNLM"/>
    </source>
</evidence>
<gene>
    <name evidence="10" type="ORF">IL334_002364</name>
</gene>
<feature type="region of interest" description="Disordered" evidence="8">
    <location>
        <begin position="1"/>
        <end position="24"/>
    </location>
</feature>
<feature type="transmembrane region" description="Helical" evidence="9">
    <location>
        <begin position="68"/>
        <end position="90"/>
    </location>
</feature>
<feature type="transmembrane region" description="Helical" evidence="9">
    <location>
        <begin position="321"/>
        <end position="343"/>
    </location>
</feature>
<evidence type="ECO:0000256" key="5">
    <source>
        <dbReference type="ARBA" id="ARBA00022692"/>
    </source>
</evidence>
<dbReference type="GeneID" id="87954495"/>
<proteinExistence type="inferred from homology"/>
<feature type="transmembrane region" description="Helical" evidence="9">
    <location>
        <begin position="253"/>
        <end position="271"/>
    </location>
</feature>
<dbReference type="EMBL" id="CP141883">
    <property type="protein sequence ID" value="WRT65421.1"/>
    <property type="molecule type" value="Genomic_DNA"/>
</dbReference>